<keyword evidence="7" id="KW-0808">Transferase</keyword>
<dbReference type="NCBIfam" id="TIGR01513">
    <property type="entry name" value="NAPRTase_put"/>
    <property type="match status" value="1"/>
</dbReference>
<dbReference type="InterPro" id="IPR041525">
    <property type="entry name" value="N/Namide_PRibTrfase"/>
</dbReference>
<dbReference type="GO" id="GO:0004516">
    <property type="term" value="F:nicotinate phosphoribosyltransferase activity"/>
    <property type="evidence" value="ECO:0007669"/>
    <property type="project" value="UniProtKB-EC"/>
</dbReference>
<dbReference type="SUPFAM" id="SSF51690">
    <property type="entry name" value="Nicotinate/Quinolinate PRTase C-terminal domain-like"/>
    <property type="match status" value="1"/>
</dbReference>
<dbReference type="UniPathway" id="UPA00253">
    <property type="reaction ID" value="UER00457"/>
</dbReference>
<dbReference type="GO" id="GO:0034355">
    <property type="term" value="P:NAD+ biosynthetic process via the salvage pathway"/>
    <property type="evidence" value="ECO:0007669"/>
    <property type="project" value="TreeGrafter"/>
</dbReference>
<accession>A0A381Q315</accession>
<dbReference type="SUPFAM" id="SSF54675">
    <property type="entry name" value="Nicotinate/Quinolinate PRTase N-terminal domain-like"/>
    <property type="match status" value="1"/>
</dbReference>
<dbReference type="NCBIfam" id="NF006698">
    <property type="entry name" value="PRK09243.1-5"/>
    <property type="match status" value="1"/>
</dbReference>
<dbReference type="PIRSF" id="PIRSF000484">
    <property type="entry name" value="NAPRT"/>
    <property type="match status" value="1"/>
</dbReference>
<dbReference type="InterPro" id="IPR040727">
    <property type="entry name" value="NAPRTase_N"/>
</dbReference>
<reference evidence="11" key="1">
    <citation type="submission" date="2018-05" db="EMBL/GenBank/DDBJ databases">
        <authorList>
            <person name="Lanie J.A."/>
            <person name="Ng W.-L."/>
            <person name="Kazmierczak K.M."/>
            <person name="Andrzejewski T.M."/>
            <person name="Davidsen T.M."/>
            <person name="Wayne K.J."/>
            <person name="Tettelin H."/>
            <person name="Glass J.I."/>
            <person name="Rusch D."/>
            <person name="Podicherti R."/>
            <person name="Tsui H.-C.T."/>
            <person name="Winkler M.E."/>
        </authorList>
    </citation>
    <scope>NUCLEOTIDE SEQUENCE</scope>
</reference>
<proteinExistence type="inferred from homology"/>
<keyword evidence="4" id="KW-0597">Phosphoprotein</keyword>
<evidence type="ECO:0000256" key="5">
    <source>
        <dbReference type="ARBA" id="ARBA00022598"/>
    </source>
</evidence>
<evidence type="ECO:0000259" key="10">
    <source>
        <dbReference type="Pfam" id="PF17767"/>
    </source>
</evidence>
<evidence type="ECO:0000256" key="3">
    <source>
        <dbReference type="ARBA" id="ARBA00013236"/>
    </source>
</evidence>
<evidence type="ECO:0000259" key="9">
    <source>
        <dbReference type="Pfam" id="PF04095"/>
    </source>
</evidence>
<dbReference type="NCBIfam" id="NF009131">
    <property type="entry name" value="PRK12484.1"/>
    <property type="match status" value="1"/>
</dbReference>
<organism evidence="11">
    <name type="scientific">marine metagenome</name>
    <dbReference type="NCBI Taxonomy" id="408172"/>
    <lineage>
        <taxon>unclassified sequences</taxon>
        <taxon>metagenomes</taxon>
        <taxon>ecological metagenomes</taxon>
    </lineage>
</organism>
<gene>
    <name evidence="11" type="ORF">METZ01_LOCUS25361</name>
</gene>
<protein>
    <recommendedName>
        <fullName evidence="3">nicotinate phosphoribosyltransferase</fullName>
        <ecNumber evidence="3">6.3.4.21</ecNumber>
    </recommendedName>
</protein>
<feature type="domain" description="Nicotinate/nicotinamide phosphoribosyltransferase" evidence="9">
    <location>
        <begin position="154"/>
        <end position="326"/>
    </location>
</feature>
<dbReference type="AlphaFoldDB" id="A0A381Q315"/>
<dbReference type="PANTHER" id="PTHR11098:SF8">
    <property type="entry name" value="NICOTINATE PHOSPHORIBOSYLTRANSFERASE PNCB1"/>
    <property type="match status" value="1"/>
</dbReference>
<keyword evidence="5" id="KW-0436">Ligase</keyword>
<evidence type="ECO:0000256" key="1">
    <source>
        <dbReference type="ARBA" id="ARBA00004952"/>
    </source>
</evidence>
<comment type="catalytic activity">
    <reaction evidence="8">
        <text>5-phospho-alpha-D-ribose 1-diphosphate + nicotinate + ATP + H2O = nicotinate beta-D-ribonucleotide + ADP + phosphate + diphosphate</text>
        <dbReference type="Rhea" id="RHEA:36163"/>
        <dbReference type="ChEBI" id="CHEBI:15377"/>
        <dbReference type="ChEBI" id="CHEBI:30616"/>
        <dbReference type="ChEBI" id="CHEBI:32544"/>
        <dbReference type="ChEBI" id="CHEBI:33019"/>
        <dbReference type="ChEBI" id="CHEBI:43474"/>
        <dbReference type="ChEBI" id="CHEBI:57502"/>
        <dbReference type="ChEBI" id="CHEBI:58017"/>
        <dbReference type="ChEBI" id="CHEBI:456216"/>
        <dbReference type="EC" id="6.3.4.21"/>
    </reaction>
</comment>
<name>A0A381Q315_9ZZZZ</name>
<evidence type="ECO:0000256" key="4">
    <source>
        <dbReference type="ARBA" id="ARBA00022553"/>
    </source>
</evidence>
<feature type="domain" description="Nicotinate phosphoribosyltransferase N-terminal" evidence="10">
    <location>
        <begin position="9"/>
        <end position="133"/>
    </location>
</feature>
<dbReference type="Gene3D" id="3.20.20.70">
    <property type="entry name" value="Aldolase class I"/>
    <property type="match status" value="1"/>
</dbReference>
<evidence type="ECO:0000313" key="11">
    <source>
        <dbReference type="EMBL" id="SUZ72507.1"/>
    </source>
</evidence>
<dbReference type="GO" id="GO:0005829">
    <property type="term" value="C:cytosol"/>
    <property type="evidence" value="ECO:0007669"/>
    <property type="project" value="TreeGrafter"/>
</dbReference>
<dbReference type="InterPro" id="IPR013785">
    <property type="entry name" value="Aldolase_TIM"/>
</dbReference>
<evidence type="ECO:0000256" key="2">
    <source>
        <dbReference type="ARBA" id="ARBA00010897"/>
    </source>
</evidence>
<evidence type="ECO:0000256" key="6">
    <source>
        <dbReference type="ARBA" id="ARBA00022642"/>
    </source>
</evidence>
<sequence>MLEDMSTALMTDLYEVTMLDAAIRSGVAQRRASFEVFARRLPPGRGYGVVAGPGRLAELLAHFQFSSDQIAYLASLGRFSDELLEHLTMFRFEGEVWSYREGDFYVPGSPVLRVDCSFGAGLLLETLVLSVLNHDCAVASAAARMHDVAQGRHLIEMGGRRTHEEAAVAAARAAWLVGFDTTSNMEAGIRFNLPTAGTSAHAFTLAHDDEEAAFEAQIEAHGLATTLLVDTYEIDTGIDRALAAAKRLGGVPGAIRIDSGDLAEEALHARRKLDASGAESTRIVVSGDLDEYRIAELATHPIDGYGVGTQLVVGSGHATAGMVYKLVGIARNSGTYEPVLPVAKSSEGKATRGGVVRPYRVIHGGRAVDEVLVQHDRPGPSDARALHVPLFRAGEPAYPYTLDADREFHLRTRRELPDSMRTLDSEPLFEARTI</sequence>
<dbReference type="InterPro" id="IPR036068">
    <property type="entry name" value="Nicotinate_pribotase-like_C"/>
</dbReference>
<dbReference type="EC" id="6.3.4.21" evidence="3"/>
<dbReference type="PANTHER" id="PTHR11098">
    <property type="entry name" value="NICOTINATE PHOSPHORIBOSYLTRANSFERASE"/>
    <property type="match status" value="1"/>
</dbReference>
<dbReference type="Gene3D" id="3.20.140.10">
    <property type="entry name" value="nicotinate phosphoribosyltransferase"/>
    <property type="match status" value="1"/>
</dbReference>
<dbReference type="InterPro" id="IPR007229">
    <property type="entry name" value="Nic_PRibTrfase-Fam"/>
</dbReference>
<evidence type="ECO:0000256" key="7">
    <source>
        <dbReference type="ARBA" id="ARBA00022679"/>
    </source>
</evidence>
<keyword evidence="6" id="KW-0662">Pyridine nucleotide biosynthesis</keyword>
<evidence type="ECO:0000256" key="8">
    <source>
        <dbReference type="ARBA" id="ARBA00048668"/>
    </source>
</evidence>
<dbReference type="GO" id="GO:0016740">
    <property type="term" value="F:transferase activity"/>
    <property type="evidence" value="ECO:0007669"/>
    <property type="project" value="UniProtKB-KW"/>
</dbReference>
<comment type="similarity">
    <text evidence="2">Belongs to the NAPRTase family.</text>
</comment>
<dbReference type="InterPro" id="IPR006405">
    <property type="entry name" value="Nic_PRibTrfase_pncB"/>
</dbReference>
<comment type="pathway">
    <text evidence="1">Cofactor biosynthesis; NAD(+) biosynthesis; nicotinate D-ribonucleotide from nicotinate: step 1/1.</text>
</comment>
<dbReference type="EMBL" id="UINC01001150">
    <property type="protein sequence ID" value="SUZ72507.1"/>
    <property type="molecule type" value="Genomic_DNA"/>
</dbReference>
<dbReference type="Pfam" id="PF17767">
    <property type="entry name" value="NAPRTase_N"/>
    <property type="match status" value="1"/>
</dbReference>
<dbReference type="Pfam" id="PF04095">
    <property type="entry name" value="NAPRTase"/>
    <property type="match status" value="1"/>
</dbReference>